<protein>
    <submittedName>
        <fullName evidence="1">Uncharacterized protein</fullName>
    </submittedName>
</protein>
<accession>A0A091IF46</accession>
<evidence type="ECO:0000313" key="1">
    <source>
        <dbReference type="EMBL" id="KFP05955.1"/>
    </source>
</evidence>
<evidence type="ECO:0000313" key="2">
    <source>
        <dbReference type="Proteomes" id="UP000054308"/>
    </source>
</evidence>
<name>A0A091IF46_CALAN</name>
<feature type="non-terminal residue" evidence="1">
    <location>
        <position position="78"/>
    </location>
</feature>
<proteinExistence type="predicted"/>
<reference evidence="1 2" key="1">
    <citation type="submission" date="2014-04" db="EMBL/GenBank/DDBJ databases">
        <title>Genome evolution of avian class.</title>
        <authorList>
            <person name="Zhang G."/>
            <person name="Li C."/>
        </authorList>
    </citation>
    <scope>NUCLEOTIDE SEQUENCE [LARGE SCALE GENOMIC DNA]</scope>
    <source>
        <strain evidence="1">BGI_N300</strain>
    </source>
</reference>
<dbReference type="Proteomes" id="UP000054308">
    <property type="component" value="Unassembled WGS sequence"/>
</dbReference>
<dbReference type="EMBL" id="KL218487">
    <property type="protein sequence ID" value="KFP05955.1"/>
    <property type="molecule type" value="Genomic_DNA"/>
</dbReference>
<sequence>MAEGPGSQKDFILARGDGEVSRGAAANLLGEEDAESVGQAQCLGLQRQDPAWEMRGAEMVSKVEEQFLHLAIRKQVSY</sequence>
<keyword evidence="2" id="KW-1185">Reference proteome</keyword>
<gene>
    <name evidence="1" type="ORF">N300_08866</name>
</gene>
<organism evidence="1 2">
    <name type="scientific">Calypte anna</name>
    <name type="common">Anna's hummingbird</name>
    <name type="synonym">Archilochus anna</name>
    <dbReference type="NCBI Taxonomy" id="9244"/>
    <lineage>
        <taxon>Eukaryota</taxon>
        <taxon>Metazoa</taxon>
        <taxon>Chordata</taxon>
        <taxon>Craniata</taxon>
        <taxon>Vertebrata</taxon>
        <taxon>Euteleostomi</taxon>
        <taxon>Archelosauria</taxon>
        <taxon>Archosauria</taxon>
        <taxon>Dinosauria</taxon>
        <taxon>Saurischia</taxon>
        <taxon>Theropoda</taxon>
        <taxon>Coelurosauria</taxon>
        <taxon>Aves</taxon>
        <taxon>Neognathae</taxon>
        <taxon>Neoaves</taxon>
        <taxon>Strisores</taxon>
        <taxon>Apodiformes</taxon>
        <taxon>Trochilidae</taxon>
        <taxon>Calypte</taxon>
    </lineage>
</organism>
<dbReference type="AlphaFoldDB" id="A0A091IF46"/>